<name>A0A8S9GW46_BRACR</name>
<proteinExistence type="predicted"/>
<gene>
    <name evidence="1" type="ORF">F2Q70_00022842</name>
</gene>
<protein>
    <submittedName>
        <fullName evidence="1">Uncharacterized protein</fullName>
    </submittedName>
</protein>
<dbReference type="AlphaFoldDB" id="A0A8S9GW46"/>
<organism evidence="1">
    <name type="scientific">Brassica cretica</name>
    <name type="common">Mustard</name>
    <dbReference type="NCBI Taxonomy" id="69181"/>
    <lineage>
        <taxon>Eukaryota</taxon>
        <taxon>Viridiplantae</taxon>
        <taxon>Streptophyta</taxon>
        <taxon>Embryophyta</taxon>
        <taxon>Tracheophyta</taxon>
        <taxon>Spermatophyta</taxon>
        <taxon>Magnoliopsida</taxon>
        <taxon>eudicotyledons</taxon>
        <taxon>Gunneridae</taxon>
        <taxon>Pentapetalae</taxon>
        <taxon>rosids</taxon>
        <taxon>malvids</taxon>
        <taxon>Brassicales</taxon>
        <taxon>Brassicaceae</taxon>
        <taxon>Brassiceae</taxon>
        <taxon>Brassica</taxon>
    </lineage>
</organism>
<sequence>MSDHLNLRLDFVYKEMTRRIEAFDTNLMTLDTQVSQTAKAMKIQEALVKEKL</sequence>
<dbReference type="EMBL" id="QGKY02001925">
    <property type="protein sequence ID" value="KAF2548398.1"/>
    <property type="molecule type" value="Genomic_DNA"/>
</dbReference>
<reference evidence="1" key="1">
    <citation type="submission" date="2019-12" db="EMBL/GenBank/DDBJ databases">
        <title>Genome sequencing and annotation of Brassica cretica.</title>
        <authorList>
            <person name="Studholme D.J."/>
            <person name="Sarris P.F."/>
        </authorList>
    </citation>
    <scope>NUCLEOTIDE SEQUENCE</scope>
    <source>
        <strain evidence="1">PFS-102/07</strain>
        <tissue evidence="1">Leaf</tissue>
    </source>
</reference>
<accession>A0A8S9GW46</accession>
<comment type="caution">
    <text evidence="1">The sequence shown here is derived from an EMBL/GenBank/DDBJ whole genome shotgun (WGS) entry which is preliminary data.</text>
</comment>
<evidence type="ECO:0000313" key="1">
    <source>
        <dbReference type="EMBL" id="KAF2548398.1"/>
    </source>
</evidence>